<name>A0A392P487_9FABA</name>
<dbReference type="EMBL" id="LXQA010063403">
    <property type="protein sequence ID" value="MCI06883.1"/>
    <property type="molecule type" value="Genomic_DNA"/>
</dbReference>
<evidence type="ECO:0000313" key="3">
    <source>
        <dbReference type="Proteomes" id="UP000265520"/>
    </source>
</evidence>
<feature type="region of interest" description="Disordered" evidence="1">
    <location>
        <begin position="1"/>
        <end position="31"/>
    </location>
</feature>
<dbReference type="AlphaFoldDB" id="A0A392P487"/>
<dbReference type="Proteomes" id="UP000265520">
    <property type="component" value="Unassembled WGS sequence"/>
</dbReference>
<evidence type="ECO:0000313" key="2">
    <source>
        <dbReference type="EMBL" id="MCI06883.1"/>
    </source>
</evidence>
<keyword evidence="3" id="KW-1185">Reference proteome</keyword>
<protein>
    <submittedName>
        <fullName evidence="2">Methyl-CpG-binding domain-containing protein 9-like</fullName>
    </submittedName>
</protein>
<comment type="caution">
    <text evidence="2">The sequence shown here is derived from an EMBL/GenBank/DDBJ whole genome shotgun (WGS) entry which is preliminary data.</text>
</comment>
<dbReference type="PANTHER" id="PTHR47162:SF8">
    <property type="entry name" value="METHYL-CPG-BINDING DOMAIN-CONTAINING PROTEIN 9"/>
    <property type="match status" value="1"/>
</dbReference>
<proteinExistence type="predicted"/>
<reference evidence="2 3" key="1">
    <citation type="journal article" date="2018" name="Front. Plant Sci.">
        <title>Red Clover (Trifolium pratense) and Zigzag Clover (T. medium) - A Picture of Genomic Similarities and Differences.</title>
        <authorList>
            <person name="Dluhosova J."/>
            <person name="Istvanek J."/>
            <person name="Nedelnik J."/>
            <person name="Repkova J."/>
        </authorList>
    </citation>
    <scope>NUCLEOTIDE SEQUENCE [LARGE SCALE GENOMIC DNA]</scope>
    <source>
        <strain evidence="3">cv. 10/8</strain>
        <tissue evidence="2">Leaf</tissue>
    </source>
</reference>
<organism evidence="2 3">
    <name type="scientific">Trifolium medium</name>
    <dbReference type="NCBI Taxonomy" id="97028"/>
    <lineage>
        <taxon>Eukaryota</taxon>
        <taxon>Viridiplantae</taxon>
        <taxon>Streptophyta</taxon>
        <taxon>Embryophyta</taxon>
        <taxon>Tracheophyta</taxon>
        <taxon>Spermatophyta</taxon>
        <taxon>Magnoliopsida</taxon>
        <taxon>eudicotyledons</taxon>
        <taxon>Gunneridae</taxon>
        <taxon>Pentapetalae</taxon>
        <taxon>rosids</taxon>
        <taxon>fabids</taxon>
        <taxon>Fabales</taxon>
        <taxon>Fabaceae</taxon>
        <taxon>Papilionoideae</taxon>
        <taxon>50 kb inversion clade</taxon>
        <taxon>NPAAA clade</taxon>
        <taxon>Hologalegina</taxon>
        <taxon>IRL clade</taxon>
        <taxon>Trifolieae</taxon>
        <taxon>Trifolium</taxon>
    </lineage>
</organism>
<dbReference type="PANTHER" id="PTHR47162">
    <property type="entry name" value="OS02G0192300 PROTEIN"/>
    <property type="match status" value="1"/>
</dbReference>
<feature type="non-terminal residue" evidence="2">
    <location>
        <position position="1"/>
    </location>
</feature>
<sequence length="110" mass="11957">ELQSKVAALVDPNSEPGETRTRRGRRKDIDSAVPAKRTKVNMLPINELTWPELARRYILAFLSMDGNLESAEITARESGKVFRCLRGDGGLLCGSLTGVAGMEADALVRA</sequence>
<evidence type="ECO:0000256" key="1">
    <source>
        <dbReference type="SAM" id="MobiDB-lite"/>
    </source>
</evidence>
<accession>A0A392P487</accession>